<dbReference type="Proteomes" id="UP001303046">
    <property type="component" value="Unassembled WGS sequence"/>
</dbReference>
<organism evidence="1 2">
    <name type="scientific">Necator americanus</name>
    <name type="common">Human hookworm</name>
    <dbReference type="NCBI Taxonomy" id="51031"/>
    <lineage>
        <taxon>Eukaryota</taxon>
        <taxon>Metazoa</taxon>
        <taxon>Ecdysozoa</taxon>
        <taxon>Nematoda</taxon>
        <taxon>Chromadorea</taxon>
        <taxon>Rhabditida</taxon>
        <taxon>Rhabditina</taxon>
        <taxon>Rhabditomorpha</taxon>
        <taxon>Strongyloidea</taxon>
        <taxon>Ancylostomatidae</taxon>
        <taxon>Bunostominae</taxon>
        <taxon>Necator</taxon>
    </lineage>
</organism>
<keyword evidence="2" id="KW-1185">Reference proteome</keyword>
<evidence type="ECO:0000313" key="1">
    <source>
        <dbReference type="EMBL" id="KAK6761723.1"/>
    </source>
</evidence>
<protein>
    <recommendedName>
        <fullName evidence="3">Reverse transcriptase domain-containing protein</fullName>
    </recommendedName>
</protein>
<reference evidence="1 2" key="1">
    <citation type="submission" date="2023-08" db="EMBL/GenBank/DDBJ databases">
        <title>A Necator americanus chromosomal reference genome.</title>
        <authorList>
            <person name="Ilik V."/>
            <person name="Petrzelkova K.J."/>
            <person name="Pardy F."/>
            <person name="Fuh T."/>
            <person name="Niatou-Singa F.S."/>
            <person name="Gouil Q."/>
            <person name="Baker L."/>
            <person name="Ritchie M.E."/>
            <person name="Jex A.R."/>
            <person name="Gazzola D."/>
            <person name="Li H."/>
            <person name="Toshio Fujiwara R."/>
            <person name="Zhan B."/>
            <person name="Aroian R.V."/>
            <person name="Pafco B."/>
            <person name="Schwarz E.M."/>
        </authorList>
    </citation>
    <scope>NUCLEOTIDE SEQUENCE [LARGE SCALE GENOMIC DNA]</scope>
    <source>
        <strain evidence="1 2">Aroian</strain>
        <tissue evidence="1">Whole animal</tissue>
    </source>
</reference>
<evidence type="ECO:0000313" key="2">
    <source>
        <dbReference type="Proteomes" id="UP001303046"/>
    </source>
</evidence>
<name>A0ABR1EGJ4_NECAM</name>
<gene>
    <name evidence="1" type="primary">Necator_chrX.g22871</name>
    <name evidence="1" type="ORF">RB195_022708</name>
</gene>
<proteinExistence type="predicted"/>
<dbReference type="EMBL" id="JAVFWL010000006">
    <property type="protein sequence ID" value="KAK6761723.1"/>
    <property type="molecule type" value="Genomic_DNA"/>
</dbReference>
<evidence type="ECO:0008006" key="3">
    <source>
        <dbReference type="Google" id="ProtNLM"/>
    </source>
</evidence>
<sequence>MISPTSHLVMLEINLHKPQVLLGSQGLSEEEKKVKRARRKALGSWFYSRYVDDCFVICATQAKVDQEALVIDQSAYHARRLRFKALKGTIFSKR</sequence>
<comment type="caution">
    <text evidence="1">The sequence shown here is derived from an EMBL/GenBank/DDBJ whole genome shotgun (WGS) entry which is preliminary data.</text>
</comment>
<accession>A0ABR1EGJ4</accession>